<dbReference type="InterPro" id="IPR050832">
    <property type="entry name" value="Bact_Acetyltransf"/>
</dbReference>
<dbReference type="InterPro" id="IPR016181">
    <property type="entry name" value="Acyl_CoA_acyltransferase"/>
</dbReference>
<comment type="caution">
    <text evidence="4">The sequence shown here is derived from an EMBL/GenBank/DDBJ whole genome shotgun (WGS) entry which is preliminary data.</text>
</comment>
<dbReference type="SUPFAM" id="SSF55729">
    <property type="entry name" value="Acyl-CoA N-acyltransferases (Nat)"/>
    <property type="match status" value="1"/>
</dbReference>
<evidence type="ECO:0000259" key="3">
    <source>
        <dbReference type="PROSITE" id="PS51186"/>
    </source>
</evidence>
<dbReference type="Gene3D" id="3.40.630.30">
    <property type="match status" value="1"/>
</dbReference>
<keyword evidence="5" id="KW-1185">Reference proteome</keyword>
<dbReference type="EMBL" id="BAAANN010000003">
    <property type="protein sequence ID" value="GAA1943403.1"/>
    <property type="molecule type" value="Genomic_DNA"/>
</dbReference>
<dbReference type="Proteomes" id="UP001501116">
    <property type="component" value="Unassembled WGS sequence"/>
</dbReference>
<dbReference type="PANTHER" id="PTHR43877">
    <property type="entry name" value="AMINOALKYLPHOSPHONATE N-ACETYLTRANSFERASE-RELATED-RELATED"/>
    <property type="match status" value="1"/>
</dbReference>
<reference evidence="4 5" key="1">
    <citation type="journal article" date="2019" name="Int. J. Syst. Evol. Microbiol.">
        <title>The Global Catalogue of Microorganisms (GCM) 10K type strain sequencing project: providing services to taxonomists for standard genome sequencing and annotation.</title>
        <authorList>
            <consortium name="The Broad Institute Genomics Platform"/>
            <consortium name="The Broad Institute Genome Sequencing Center for Infectious Disease"/>
            <person name="Wu L."/>
            <person name="Ma J."/>
        </authorList>
    </citation>
    <scope>NUCLEOTIDE SEQUENCE [LARGE SCALE GENOMIC DNA]</scope>
    <source>
        <strain evidence="4 5">JCM 14545</strain>
    </source>
</reference>
<protein>
    <submittedName>
        <fullName evidence="4">GNAT family N-acetyltransferase</fullName>
    </submittedName>
</protein>
<dbReference type="PROSITE" id="PS51186">
    <property type="entry name" value="GNAT"/>
    <property type="match status" value="1"/>
</dbReference>
<name>A0ABN2Q3M9_9PSEU</name>
<gene>
    <name evidence="4" type="ORF">GCM10009754_08540</name>
</gene>
<dbReference type="Pfam" id="PF00583">
    <property type="entry name" value="Acetyltransf_1"/>
    <property type="match status" value="1"/>
</dbReference>
<evidence type="ECO:0000256" key="2">
    <source>
        <dbReference type="ARBA" id="ARBA00023315"/>
    </source>
</evidence>
<organism evidence="4 5">
    <name type="scientific">Amycolatopsis minnesotensis</name>
    <dbReference type="NCBI Taxonomy" id="337894"/>
    <lineage>
        <taxon>Bacteria</taxon>
        <taxon>Bacillati</taxon>
        <taxon>Actinomycetota</taxon>
        <taxon>Actinomycetes</taxon>
        <taxon>Pseudonocardiales</taxon>
        <taxon>Pseudonocardiaceae</taxon>
        <taxon>Amycolatopsis</taxon>
    </lineage>
</organism>
<dbReference type="InterPro" id="IPR000182">
    <property type="entry name" value="GNAT_dom"/>
</dbReference>
<evidence type="ECO:0000313" key="4">
    <source>
        <dbReference type="EMBL" id="GAA1943403.1"/>
    </source>
</evidence>
<keyword evidence="1" id="KW-0808">Transferase</keyword>
<accession>A0ABN2Q3M9</accession>
<proteinExistence type="predicted"/>
<keyword evidence="2" id="KW-0012">Acyltransferase</keyword>
<evidence type="ECO:0000256" key="1">
    <source>
        <dbReference type="ARBA" id="ARBA00022679"/>
    </source>
</evidence>
<evidence type="ECO:0000313" key="5">
    <source>
        <dbReference type="Proteomes" id="UP001501116"/>
    </source>
</evidence>
<sequence length="187" mass="19873">MVSTANVRPATVGDAPEIARIQRDTWRTAYADLLGEHGLAELDATDPTLQWTGAIEHPETRVFVAVEGEFTVGFSVSGPAPEADAANAAGELPEDAGHLAMIASVLVEPRWGRRGHGGRLLATAARALAELGAERGIAWVAQADSASLGLYRRAGWKPDGTVRTLDTGERTVREIRVTGPLDLELTE</sequence>
<feature type="domain" description="N-acetyltransferase" evidence="3">
    <location>
        <begin position="5"/>
        <end position="182"/>
    </location>
</feature>